<sequence>MSGWSVCRFNHLADLSRKDWRNKLYSFLSGSDGKKLMERQVRAGRRVFWRTWLIGLLLFVLNSIYLINAAIPDVYPKIKEVLAHLGSFWFDALPKSSLRVMRNRESYAILLQRTMLAIFCIGEGSRAFMNYACERYEQLTGHTTSLNDDTAVASNAP</sequence>
<evidence type="ECO:0000313" key="2">
    <source>
        <dbReference type="EMBL" id="KQB55098.1"/>
    </source>
</evidence>
<feature type="transmembrane region" description="Helical" evidence="1">
    <location>
        <begin position="47"/>
        <end position="67"/>
    </location>
</feature>
<proteinExistence type="predicted"/>
<dbReference type="AlphaFoldDB" id="A0A0Q1CJP2"/>
<keyword evidence="1" id="KW-1133">Transmembrane helix</keyword>
<keyword evidence="1" id="KW-0472">Membrane</keyword>
<dbReference type="Proteomes" id="UP000050342">
    <property type="component" value="Unassembled WGS sequence"/>
</dbReference>
<organism evidence="2 3">
    <name type="scientific">Pseudomonas endophytica</name>
    <dbReference type="NCBI Taxonomy" id="1563157"/>
    <lineage>
        <taxon>Bacteria</taxon>
        <taxon>Pseudomonadati</taxon>
        <taxon>Pseudomonadota</taxon>
        <taxon>Gammaproteobacteria</taxon>
        <taxon>Pseudomonadales</taxon>
        <taxon>Pseudomonadaceae</taxon>
        <taxon>Pseudomonas</taxon>
    </lineage>
</organism>
<name>A0A0Q1CJP2_9PSED</name>
<accession>A0A0Q1CJP2</accession>
<keyword evidence="1" id="KW-0812">Transmembrane</keyword>
<keyword evidence="3" id="KW-1185">Reference proteome</keyword>
<dbReference type="EMBL" id="LLWH01000024">
    <property type="protein sequence ID" value="KQB55098.1"/>
    <property type="molecule type" value="Genomic_DNA"/>
</dbReference>
<gene>
    <name evidence="2" type="ORF">AQS70_05765</name>
</gene>
<protein>
    <submittedName>
        <fullName evidence="2">Uncharacterized protein</fullName>
    </submittedName>
</protein>
<reference evidence="2 3" key="1">
    <citation type="submission" date="2015-10" db="EMBL/GenBank/DDBJ databases">
        <title>Pseudomonas helleri sp. nov. and Pseudomonas weihenstephanensis sp. nov., isolated from raw cows milk.</title>
        <authorList>
            <person name="Von Neubeck M."/>
            <person name="Huptas C."/>
            <person name="Wenning M."/>
            <person name="Scherer S."/>
        </authorList>
    </citation>
    <scope>NUCLEOTIDE SEQUENCE [LARGE SCALE GENOMIC DNA]</scope>
    <source>
        <strain evidence="2 3">BSTT44</strain>
    </source>
</reference>
<comment type="caution">
    <text evidence="2">The sequence shown here is derived from an EMBL/GenBank/DDBJ whole genome shotgun (WGS) entry which is preliminary data.</text>
</comment>
<evidence type="ECO:0000313" key="3">
    <source>
        <dbReference type="Proteomes" id="UP000050342"/>
    </source>
</evidence>
<evidence type="ECO:0000256" key="1">
    <source>
        <dbReference type="SAM" id="Phobius"/>
    </source>
</evidence>